<feature type="signal peptide" evidence="1">
    <location>
        <begin position="1"/>
        <end position="17"/>
    </location>
</feature>
<dbReference type="KEGG" id="cjj:CJJ81176_1525"/>
<keyword evidence="1" id="KW-0732">Signal</keyword>
<reference evidence="4" key="1">
    <citation type="submission" date="2006-12" db="EMBL/GenBank/DDBJ databases">
        <authorList>
            <person name="Fouts D.E."/>
            <person name="Nelson K.E."/>
            <person name="Sebastian Y."/>
        </authorList>
    </citation>
    <scope>NUCLEOTIDE SEQUENCE [LARGE SCALE GENOMIC DNA]</scope>
    <source>
        <strain evidence="4">81-176</strain>
    </source>
</reference>
<dbReference type="InterPro" id="IPR053775">
    <property type="entry name" value="TupA"/>
</dbReference>
<proteinExistence type="predicted"/>
<evidence type="ECO:0000313" key="4">
    <source>
        <dbReference type="Proteomes" id="UP000000646"/>
    </source>
</evidence>
<dbReference type="HOGENOM" id="CLU_061511_0_0_7"/>
<dbReference type="RefSeq" id="WP_002851335.1">
    <property type="nucleotide sequence ID" value="NC_008787.1"/>
</dbReference>
<feature type="chain" id="PRO_5002617356" evidence="1">
    <location>
        <begin position="18"/>
        <end position="269"/>
    </location>
</feature>
<dbReference type="EMBL" id="CP000538">
    <property type="protein sequence ID" value="EAQ72869.1"/>
    <property type="molecule type" value="Genomic_DNA"/>
</dbReference>
<dbReference type="GO" id="GO:1901238">
    <property type="term" value="F:ABC-type tungstate transporter activity"/>
    <property type="evidence" value="ECO:0007669"/>
    <property type="project" value="InterPro"/>
</dbReference>
<dbReference type="SMR" id="A0A0H3PAU0"/>
<organism evidence="3 4">
    <name type="scientific">Campylobacter jejuni subsp. jejuni serotype O:23/36 (strain 81-176)</name>
    <dbReference type="NCBI Taxonomy" id="354242"/>
    <lineage>
        <taxon>Bacteria</taxon>
        <taxon>Pseudomonadati</taxon>
        <taxon>Campylobacterota</taxon>
        <taxon>Epsilonproteobacteria</taxon>
        <taxon>Campylobacterales</taxon>
        <taxon>Campylobacteraceae</taxon>
        <taxon>Campylobacter</taxon>
    </lineage>
</organism>
<dbReference type="PANTHER" id="PTHR37945">
    <property type="entry name" value="EXTRACELLULAR TUNGSTATE BINDING PROTEIN"/>
    <property type="match status" value="1"/>
</dbReference>
<dbReference type="eggNOG" id="COG2998">
    <property type="taxonomic scope" value="Bacteria"/>
</dbReference>
<gene>
    <name evidence="3" type="ordered locus">CJJ81176_1525</name>
</gene>
<sequence>MKKIISLALALALSASAAELKMATTTSTDNTGLLDALKPLYEKESGNTLKWVAVGTGAALKMGEDCNADVLFVHSPKAEKEFMKKGFGVDRTPVMYNDFIIIADKSLASKFKGKNLKESLELIKNEKLTFISRGDKSGTDNKEKSLWKNLGGVPEKQSWYQQSGQGMLASIKIAEEKKGVILTDRGTYIKYEANEKGKPNLVIVNEGDDSLKNFYSVIATNPKHCKNVNYTEASKFIKWVTSDKTLNFIADFKLLNKPLFVIDAKTRKD</sequence>
<protein>
    <submittedName>
        <fullName evidence="3">Tungstate ABC transporter, periplasmic tungstate-binding protein, putative</fullName>
    </submittedName>
</protein>
<dbReference type="InterPro" id="IPR052738">
    <property type="entry name" value="ABC-Tungstate_binding"/>
</dbReference>
<dbReference type="InterPro" id="IPR024370">
    <property type="entry name" value="PBP_domain"/>
</dbReference>
<dbReference type="PANTHER" id="PTHR37945:SF1">
    <property type="entry name" value="EXTRACELLULAR TUNGSTATE BINDING PROTEIN"/>
    <property type="match status" value="1"/>
</dbReference>
<accession>A0A0H3PAU0</accession>
<feature type="domain" description="PBP" evidence="2">
    <location>
        <begin position="15"/>
        <end position="244"/>
    </location>
</feature>
<evidence type="ECO:0000256" key="1">
    <source>
        <dbReference type="SAM" id="SignalP"/>
    </source>
</evidence>
<dbReference type="NCBIfam" id="NF041772">
    <property type="entry name" value="tung_bind_TupA"/>
    <property type="match status" value="1"/>
</dbReference>
<evidence type="ECO:0000313" key="3">
    <source>
        <dbReference type="EMBL" id="EAQ72869.1"/>
    </source>
</evidence>
<dbReference type="Gene3D" id="3.40.190.10">
    <property type="entry name" value="Periplasmic binding protein-like II"/>
    <property type="match status" value="2"/>
</dbReference>
<dbReference type="Proteomes" id="UP000000646">
    <property type="component" value="Chromosome"/>
</dbReference>
<evidence type="ECO:0000259" key="2">
    <source>
        <dbReference type="Pfam" id="PF12849"/>
    </source>
</evidence>
<dbReference type="AlphaFoldDB" id="A0A0H3PAU0"/>
<dbReference type="Pfam" id="PF12849">
    <property type="entry name" value="PBP_like_2"/>
    <property type="match status" value="1"/>
</dbReference>
<name>A0A0H3PAU0_CAMJJ</name>
<dbReference type="SUPFAM" id="SSF53850">
    <property type="entry name" value="Periplasmic binding protein-like II"/>
    <property type="match status" value="1"/>
</dbReference>